<keyword evidence="7 9" id="KW-0472">Membrane</keyword>
<evidence type="ECO:0000256" key="10">
    <source>
        <dbReference type="RuleBase" id="RU000488"/>
    </source>
</evidence>
<feature type="repeat" description="Solcar" evidence="9">
    <location>
        <begin position="6"/>
        <end position="129"/>
    </location>
</feature>
<dbReference type="AlphaFoldDB" id="W6MUM4"/>
<dbReference type="GeneID" id="34522777"/>
<feature type="transmembrane region" description="Helical" evidence="11">
    <location>
        <begin position="100"/>
        <end position="122"/>
    </location>
</feature>
<organism evidence="12 13">
    <name type="scientific">Kuraishia capsulata CBS 1993</name>
    <dbReference type="NCBI Taxonomy" id="1382522"/>
    <lineage>
        <taxon>Eukaryota</taxon>
        <taxon>Fungi</taxon>
        <taxon>Dikarya</taxon>
        <taxon>Ascomycota</taxon>
        <taxon>Saccharomycotina</taxon>
        <taxon>Pichiomycetes</taxon>
        <taxon>Pichiales</taxon>
        <taxon>Pichiaceae</taxon>
        <taxon>Kuraishia</taxon>
    </lineage>
</organism>
<dbReference type="EMBL" id="HG793130">
    <property type="protein sequence ID" value="CDK29402.1"/>
    <property type="molecule type" value="Genomic_DNA"/>
</dbReference>
<dbReference type="Pfam" id="PF00153">
    <property type="entry name" value="Mito_carr"/>
    <property type="match status" value="3"/>
</dbReference>
<reference evidence="12" key="2">
    <citation type="submission" date="2014-02" db="EMBL/GenBank/DDBJ databases">
        <title>Complete DNA sequence of /Kuraishia capsulata/ illustrates novel genomic features among budding yeasts (/Saccharomycotina/).</title>
        <authorList>
            <person name="Morales L."/>
            <person name="Noel B."/>
            <person name="Porcel B."/>
            <person name="Marcet-Houben M."/>
            <person name="Hullo M-F."/>
            <person name="Sacerdot C."/>
            <person name="Tekaia F."/>
            <person name="Leh-Louis V."/>
            <person name="Despons L."/>
            <person name="Khanna V."/>
            <person name="Aury J-M."/>
            <person name="Barbe V."/>
            <person name="Couloux A."/>
            <person name="Labadie K."/>
            <person name="Pelletier E."/>
            <person name="Souciet J-L."/>
            <person name="Boekhout T."/>
            <person name="Gabaldon T."/>
            <person name="Wincker P."/>
            <person name="Dujon B."/>
        </authorList>
    </citation>
    <scope>NUCLEOTIDE SEQUENCE</scope>
    <source>
        <strain evidence="12">CBS 1993</strain>
    </source>
</reference>
<dbReference type="GO" id="GO:0044610">
    <property type="term" value="F:FMN transmembrane transporter activity"/>
    <property type="evidence" value="ECO:0007669"/>
    <property type="project" value="TreeGrafter"/>
</dbReference>
<name>W6MUM4_9ASCO</name>
<keyword evidence="4 9" id="KW-0812">Transmembrane</keyword>
<dbReference type="SUPFAM" id="SSF103506">
    <property type="entry name" value="Mitochondrial carrier"/>
    <property type="match status" value="1"/>
</dbReference>
<evidence type="ECO:0000256" key="4">
    <source>
        <dbReference type="ARBA" id="ARBA00022692"/>
    </source>
</evidence>
<dbReference type="GO" id="GO:0051724">
    <property type="term" value="F:NAD transmembrane transporter activity"/>
    <property type="evidence" value="ECO:0007669"/>
    <property type="project" value="TreeGrafter"/>
</dbReference>
<evidence type="ECO:0000256" key="2">
    <source>
        <dbReference type="ARBA" id="ARBA00006375"/>
    </source>
</evidence>
<protein>
    <recommendedName>
        <fullName evidence="14">Peroxisomal membrane protein PMP47B</fullName>
    </recommendedName>
</protein>
<keyword evidence="6 11" id="KW-1133">Transmembrane helix</keyword>
<evidence type="ECO:0000256" key="11">
    <source>
        <dbReference type="SAM" id="Phobius"/>
    </source>
</evidence>
<dbReference type="GO" id="GO:0015230">
    <property type="term" value="F:FAD transmembrane transporter activity"/>
    <property type="evidence" value="ECO:0007669"/>
    <property type="project" value="TreeGrafter"/>
</dbReference>
<evidence type="ECO:0000256" key="1">
    <source>
        <dbReference type="ARBA" id="ARBA00004585"/>
    </source>
</evidence>
<dbReference type="GO" id="GO:0015217">
    <property type="term" value="F:ADP transmembrane transporter activity"/>
    <property type="evidence" value="ECO:0007669"/>
    <property type="project" value="TreeGrafter"/>
</dbReference>
<dbReference type="GO" id="GO:0005778">
    <property type="term" value="C:peroxisomal membrane"/>
    <property type="evidence" value="ECO:0007669"/>
    <property type="project" value="UniProtKB-SubCell"/>
</dbReference>
<evidence type="ECO:0000256" key="3">
    <source>
        <dbReference type="ARBA" id="ARBA00022448"/>
    </source>
</evidence>
<dbReference type="STRING" id="1382522.W6MUM4"/>
<feature type="transmembrane region" description="Helical" evidence="11">
    <location>
        <begin position="243"/>
        <end position="262"/>
    </location>
</feature>
<evidence type="ECO:0000256" key="7">
    <source>
        <dbReference type="ARBA" id="ARBA00023136"/>
    </source>
</evidence>
<keyword evidence="5" id="KW-0677">Repeat</keyword>
<dbReference type="OrthoDB" id="2019556at2759"/>
<proteinExistence type="inferred from homology"/>
<dbReference type="InterPro" id="IPR052217">
    <property type="entry name" value="Mito/Peroxisomal_Carrier"/>
</dbReference>
<comment type="subcellular location">
    <subcellularLocation>
        <location evidence="1">Peroxisome membrane</location>
        <topology evidence="1">Multi-pass membrane protein</topology>
    </subcellularLocation>
</comment>
<accession>W6MUM4</accession>
<dbReference type="RefSeq" id="XP_022461389.1">
    <property type="nucleotide sequence ID" value="XM_022600582.1"/>
</dbReference>
<evidence type="ECO:0000256" key="6">
    <source>
        <dbReference type="ARBA" id="ARBA00022989"/>
    </source>
</evidence>
<evidence type="ECO:0000313" key="12">
    <source>
        <dbReference type="EMBL" id="CDK29402.1"/>
    </source>
</evidence>
<dbReference type="HOGENOM" id="CLU_015166_6_3_1"/>
<evidence type="ECO:0000313" key="13">
    <source>
        <dbReference type="Proteomes" id="UP000019384"/>
    </source>
</evidence>
<feature type="repeat" description="Solcar" evidence="9">
    <location>
        <begin position="238"/>
        <end position="327"/>
    </location>
</feature>
<dbReference type="PANTHER" id="PTHR45939">
    <property type="entry name" value="PEROXISOMAL MEMBRANE PROTEIN PMP34-RELATED"/>
    <property type="match status" value="1"/>
</dbReference>
<feature type="transmembrane region" description="Helical" evidence="11">
    <location>
        <begin position="12"/>
        <end position="32"/>
    </location>
</feature>
<evidence type="ECO:0000256" key="8">
    <source>
        <dbReference type="ARBA" id="ARBA00023140"/>
    </source>
</evidence>
<gene>
    <name evidence="12" type="ORF">KUCA_T00005390001</name>
</gene>
<dbReference type="InterPro" id="IPR023395">
    <property type="entry name" value="MCP_dom_sf"/>
</dbReference>
<comment type="similarity">
    <text evidence="2 10">Belongs to the mitochondrial carrier (TC 2.A.29) family.</text>
</comment>
<dbReference type="Proteomes" id="UP000019384">
    <property type="component" value="Unassembled WGS sequence"/>
</dbReference>
<evidence type="ECO:0008006" key="14">
    <source>
        <dbReference type="Google" id="ProtNLM"/>
    </source>
</evidence>
<feature type="repeat" description="Solcar" evidence="9">
    <location>
        <begin position="141"/>
        <end position="229"/>
    </location>
</feature>
<keyword evidence="3 10" id="KW-0813">Transport</keyword>
<dbReference type="InterPro" id="IPR018108">
    <property type="entry name" value="MCP_transmembrane"/>
</dbReference>
<keyword evidence="13" id="KW-1185">Reference proteome</keyword>
<dbReference type="GO" id="GO:0005347">
    <property type="term" value="F:ATP transmembrane transporter activity"/>
    <property type="evidence" value="ECO:0007669"/>
    <property type="project" value="TreeGrafter"/>
</dbReference>
<evidence type="ECO:0000256" key="9">
    <source>
        <dbReference type="PROSITE-ProRule" id="PRU00282"/>
    </source>
</evidence>
<feature type="transmembrane region" description="Helical" evidence="11">
    <location>
        <begin position="202"/>
        <end position="223"/>
    </location>
</feature>
<dbReference type="PROSITE" id="PS50920">
    <property type="entry name" value="SOLCAR"/>
    <property type="match status" value="3"/>
</dbReference>
<keyword evidence="8" id="KW-0576">Peroxisome</keyword>
<evidence type="ECO:0000256" key="5">
    <source>
        <dbReference type="ARBA" id="ARBA00022737"/>
    </source>
</evidence>
<dbReference type="PANTHER" id="PTHR45939:SF5">
    <property type="entry name" value="PEROXISOMAL MEMBRANE PROTEIN PMP34"/>
    <property type="match status" value="1"/>
</dbReference>
<sequence>MSDSDVDQLAHALAGAGGGILSIVVTYPLVTLTTLAQAQKSKAEDAESVVAEEMGRSRSVRTRLWSLMVGPQNLQSDSANTVPSNVEVLKKIVKQQGLKGLYNGLESAVIGNAATNFLYYYFYELTGKTLSRRGSRQNSGLSVTQSIAAGAVAGSISRVATNPIWVTNTRMTVLAKEQQDLKKLNTLQALVYLVKTEGVKGLFNGVVPSLLLVLNPIIQYTVFEQLKTLILKVRRRRVTALDALILGALGKLIATIITYPYITLRSRLHLSTETDEKNELKATYNLARSMLKEEGIASFYRGLSVKLTQSVAAAAFLFFFKQELVTSSDKLVKSVFRKKKLVPMAGLEEEAQ</sequence>
<reference evidence="12" key="1">
    <citation type="submission" date="2013-12" db="EMBL/GenBank/DDBJ databases">
        <authorList>
            <person name="Genoscope - CEA"/>
        </authorList>
    </citation>
    <scope>NUCLEOTIDE SEQUENCE</scope>
    <source>
        <strain evidence="12">CBS 1993</strain>
    </source>
</reference>
<dbReference type="GO" id="GO:0080122">
    <property type="term" value="F:AMP transmembrane transporter activity"/>
    <property type="evidence" value="ECO:0007669"/>
    <property type="project" value="TreeGrafter"/>
</dbReference>
<dbReference type="GO" id="GO:0015228">
    <property type="term" value="F:coenzyme A transmembrane transporter activity"/>
    <property type="evidence" value="ECO:0007669"/>
    <property type="project" value="TreeGrafter"/>
</dbReference>
<dbReference type="Gene3D" id="1.50.40.10">
    <property type="entry name" value="Mitochondrial carrier domain"/>
    <property type="match status" value="1"/>
</dbReference>